<dbReference type="AlphaFoldDB" id="A0A9P6T9U4"/>
<dbReference type="Proteomes" id="UP000886653">
    <property type="component" value="Unassembled WGS sequence"/>
</dbReference>
<name>A0A9P6T9U4_9BASI</name>
<keyword evidence="1" id="KW-1133">Transmembrane helix</keyword>
<evidence type="ECO:0000313" key="2">
    <source>
        <dbReference type="EMBL" id="KAG0144517.1"/>
    </source>
</evidence>
<keyword evidence="3" id="KW-1185">Reference proteome</keyword>
<evidence type="ECO:0000256" key="1">
    <source>
        <dbReference type="SAM" id="Phobius"/>
    </source>
</evidence>
<feature type="transmembrane region" description="Helical" evidence="1">
    <location>
        <begin position="99"/>
        <end position="119"/>
    </location>
</feature>
<comment type="caution">
    <text evidence="2">The sequence shown here is derived from an EMBL/GenBank/DDBJ whole genome shotgun (WGS) entry which is preliminary data.</text>
</comment>
<accession>A0A9P6T9U4</accession>
<sequence>MVDLRLPQTPAMLIIIEVIEDKEMTFGTARLRCTLTANGKLTPGTYATPSLAHASSSTILAHGKSSGRTSTLFLSGSSTAKFLTDLLHILALLSRVPHLQTILQLFLLLLSLLFLGFLCKRFLRSV</sequence>
<protein>
    <submittedName>
        <fullName evidence="2">Uncharacterized protein</fullName>
    </submittedName>
</protein>
<dbReference type="EMBL" id="MU167293">
    <property type="protein sequence ID" value="KAG0144517.1"/>
    <property type="molecule type" value="Genomic_DNA"/>
</dbReference>
<keyword evidence="1" id="KW-0812">Transmembrane</keyword>
<gene>
    <name evidence="2" type="ORF">CROQUDRAFT_618205</name>
</gene>
<organism evidence="2 3">
    <name type="scientific">Cronartium quercuum f. sp. fusiforme G11</name>
    <dbReference type="NCBI Taxonomy" id="708437"/>
    <lineage>
        <taxon>Eukaryota</taxon>
        <taxon>Fungi</taxon>
        <taxon>Dikarya</taxon>
        <taxon>Basidiomycota</taxon>
        <taxon>Pucciniomycotina</taxon>
        <taxon>Pucciniomycetes</taxon>
        <taxon>Pucciniales</taxon>
        <taxon>Coleosporiaceae</taxon>
        <taxon>Cronartium</taxon>
    </lineage>
</organism>
<keyword evidence="1" id="KW-0472">Membrane</keyword>
<reference evidence="2" key="1">
    <citation type="submission" date="2013-11" db="EMBL/GenBank/DDBJ databases">
        <title>Genome sequence of the fusiform rust pathogen reveals effectors for host alternation and coevolution with pine.</title>
        <authorList>
            <consortium name="DOE Joint Genome Institute"/>
            <person name="Smith K."/>
            <person name="Pendleton A."/>
            <person name="Kubisiak T."/>
            <person name="Anderson C."/>
            <person name="Salamov A."/>
            <person name="Aerts A."/>
            <person name="Riley R."/>
            <person name="Clum A."/>
            <person name="Lindquist E."/>
            <person name="Ence D."/>
            <person name="Campbell M."/>
            <person name="Kronenberg Z."/>
            <person name="Feau N."/>
            <person name="Dhillon B."/>
            <person name="Hamelin R."/>
            <person name="Burleigh J."/>
            <person name="Smith J."/>
            <person name="Yandell M."/>
            <person name="Nelson C."/>
            <person name="Grigoriev I."/>
            <person name="Davis J."/>
        </authorList>
    </citation>
    <scope>NUCLEOTIDE SEQUENCE</scope>
    <source>
        <strain evidence="2">G11</strain>
    </source>
</reference>
<evidence type="ECO:0000313" key="3">
    <source>
        <dbReference type="Proteomes" id="UP000886653"/>
    </source>
</evidence>
<proteinExistence type="predicted"/>